<keyword evidence="3" id="KW-0812">Transmembrane</keyword>
<dbReference type="GO" id="GO:0007157">
    <property type="term" value="P:heterophilic cell-cell adhesion via plasma membrane cell adhesion molecules"/>
    <property type="evidence" value="ECO:0007669"/>
    <property type="project" value="TreeGrafter"/>
</dbReference>
<dbReference type="InterPro" id="IPR000152">
    <property type="entry name" value="EGF-type_Asp/Asn_hydroxyl_site"/>
</dbReference>
<feature type="domain" description="EGF-like" evidence="11">
    <location>
        <begin position="68"/>
        <end position="106"/>
    </location>
</feature>
<dbReference type="InterPro" id="IPR051022">
    <property type="entry name" value="Notch_Cell-Fate_Det"/>
</dbReference>
<evidence type="ECO:0000259" key="11">
    <source>
        <dbReference type="PROSITE" id="PS50026"/>
    </source>
</evidence>
<keyword evidence="2 10" id="KW-0245">EGF-like domain</keyword>
<reference evidence="12 13" key="1">
    <citation type="journal article" date="2014" name="Nat. Genet.">
        <title>Whole-genome sequence of a flatfish provides insights into ZW sex chromosome evolution and adaptation to a benthic lifestyle.</title>
        <authorList>
            <person name="Chen S."/>
            <person name="Zhang G."/>
            <person name="Shao C."/>
            <person name="Huang Q."/>
            <person name="Liu G."/>
            <person name="Zhang P."/>
            <person name="Song W."/>
            <person name="An N."/>
            <person name="Chalopin D."/>
            <person name="Volff J.N."/>
            <person name="Hong Y."/>
            <person name="Li Q."/>
            <person name="Sha Z."/>
            <person name="Zhou H."/>
            <person name="Xie M."/>
            <person name="Yu Q."/>
            <person name="Liu Y."/>
            <person name="Xiang H."/>
            <person name="Wang N."/>
            <person name="Wu K."/>
            <person name="Yang C."/>
            <person name="Zhou Q."/>
            <person name="Liao X."/>
            <person name="Yang L."/>
            <person name="Hu Q."/>
            <person name="Zhang J."/>
            <person name="Meng L."/>
            <person name="Jin L."/>
            <person name="Tian Y."/>
            <person name="Lian J."/>
            <person name="Yang J."/>
            <person name="Miao G."/>
            <person name="Liu S."/>
            <person name="Liang Z."/>
            <person name="Yan F."/>
            <person name="Li Y."/>
            <person name="Sun B."/>
            <person name="Zhang H."/>
            <person name="Zhang J."/>
            <person name="Zhu Y."/>
            <person name="Du M."/>
            <person name="Zhao Y."/>
            <person name="Schartl M."/>
            <person name="Tang Q."/>
            <person name="Wang J."/>
        </authorList>
    </citation>
    <scope>NUCLEOTIDE SEQUENCE</scope>
</reference>
<reference evidence="12" key="2">
    <citation type="submission" date="2025-08" db="UniProtKB">
        <authorList>
            <consortium name="Ensembl"/>
        </authorList>
    </citation>
    <scope>IDENTIFICATION</scope>
</reference>
<evidence type="ECO:0000256" key="7">
    <source>
        <dbReference type="ARBA" id="ARBA00023136"/>
    </source>
</evidence>
<feature type="disulfide bond" evidence="10">
    <location>
        <begin position="96"/>
        <end position="105"/>
    </location>
</feature>
<dbReference type="PROSITE" id="PS01186">
    <property type="entry name" value="EGF_2"/>
    <property type="match status" value="3"/>
</dbReference>
<accession>A0A3P8V1F7</accession>
<keyword evidence="4" id="KW-0732">Signal</keyword>
<keyword evidence="8 10" id="KW-1015">Disulfide bond</keyword>
<protein>
    <submittedName>
        <fullName evidence="12">Delta like non-canonical Notch ligand 2</fullName>
    </submittedName>
</protein>
<dbReference type="GO" id="GO:0032991">
    <property type="term" value="C:protein-containing complex"/>
    <property type="evidence" value="ECO:0007669"/>
    <property type="project" value="TreeGrafter"/>
</dbReference>
<dbReference type="SUPFAM" id="SSF57196">
    <property type="entry name" value="EGF/Laminin"/>
    <property type="match status" value="3"/>
</dbReference>
<evidence type="ECO:0000256" key="2">
    <source>
        <dbReference type="ARBA" id="ARBA00022536"/>
    </source>
</evidence>
<feature type="domain" description="EGF-like" evidence="11">
    <location>
        <begin position="108"/>
        <end position="149"/>
    </location>
</feature>
<sequence length="225" mass="24289">HTHTHTQHNTYLNPYCNPNPNPCLCDPGWGGQHCDHCVPMPGCVHGSCQQPWQCSCDEGWAGRFCDKDLSVCSQQHPCQNGASCVMEDNGDYTCLCPEGFHGRHCQLKAGPCHKKRSPCKNGGQCDDDNGFAAELMCRCLAGFMGPRCETNVDDCLMKPCGNGATCLDGVNRFSCLCPAGFTGLPSRSSTSKVLLDATATASIPAIWSPEDKSTATINTKKKIKK</sequence>
<evidence type="ECO:0000256" key="6">
    <source>
        <dbReference type="ARBA" id="ARBA00022989"/>
    </source>
</evidence>
<dbReference type="PANTHER" id="PTHR24049:SF38">
    <property type="entry name" value="DELTA-LIKE PROTEIN"/>
    <property type="match status" value="1"/>
</dbReference>
<evidence type="ECO:0000256" key="3">
    <source>
        <dbReference type="ARBA" id="ARBA00022692"/>
    </source>
</evidence>
<evidence type="ECO:0000313" key="12">
    <source>
        <dbReference type="Ensembl" id="ENSCSEP00000006896.1"/>
    </source>
</evidence>
<dbReference type="Proteomes" id="UP000265120">
    <property type="component" value="Chromosome 12"/>
</dbReference>
<dbReference type="InterPro" id="IPR002049">
    <property type="entry name" value="LE_dom"/>
</dbReference>
<organism evidence="12 13">
    <name type="scientific">Cynoglossus semilaevis</name>
    <name type="common">Tongue sole</name>
    <dbReference type="NCBI Taxonomy" id="244447"/>
    <lineage>
        <taxon>Eukaryota</taxon>
        <taxon>Metazoa</taxon>
        <taxon>Chordata</taxon>
        <taxon>Craniata</taxon>
        <taxon>Vertebrata</taxon>
        <taxon>Euteleostomi</taxon>
        <taxon>Actinopterygii</taxon>
        <taxon>Neopterygii</taxon>
        <taxon>Teleostei</taxon>
        <taxon>Neoteleostei</taxon>
        <taxon>Acanthomorphata</taxon>
        <taxon>Carangaria</taxon>
        <taxon>Pleuronectiformes</taxon>
        <taxon>Pleuronectoidei</taxon>
        <taxon>Cynoglossidae</taxon>
        <taxon>Cynoglossinae</taxon>
        <taxon>Cynoglossus</taxon>
    </lineage>
</organism>
<dbReference type="GO" id="GO:0005886">
    <property type="term" value="C:plasma membrane"/>
    <property type="evidence" value="ECO:0007669"/>
    <property type="project" value="TreeGrafter"/>
</dbReference>
<comment type="caution">
    <text evidence="10">Lacks conserved residue(s) required for the propagation of feature annotation.</text>
</comment>
<dbReference type="PROSITE" id="PS50026">
    <property type="entry name" value="EGF_3"/>
    <property type="match status" value="3"/>
</dbReference>
<reference evidence="12" key="3">
    <citation type="submission" date="2025-09" db="UniProtKB">
        <authorList>
            <consortium name="Ensembl"/>
        </authorList>
    </citation>
    <scope>IDENTIFICATION</scope>
</reference>
<dbReference type="GO" id="GO:0005509">
    <property type="term" value="F:calcium ion binding"/>
    <property type="evidence" value="ECO:0007669"/>
    <property type="project" value="InterPro"/>
</dbReference>
<keyword evidence="7" id="KW-0472">Membrane</keyword>
<dbReference type="Gene3D" id="2.10.25.10">
    <property type="entry name" value="Laminin"/>
    <property type="match status" value="4"/>
</dbReference>
<dbReference type="FunFam" id="2.10.25.10:FF:000018">
    <property type="entry name" value="Delta-like 1"/>
    <property type="match status" value="1"/>
</dbReference>
<keyword evidence="13" id="KW-1185">Reference proteome</keyword>
<dbReference type="Pfam" id="PF00053">
    <property type="entry name" value="EGF_laminin"/>
    <property type="match status" value="1"/>
</dbReference>
<evidence type="ECO:0000256" key="4">
    <source>
        <dbReference type="ARBA" id="ARBA00022729"/>
    </source>
</evidence>
<dbReference type="AlphaFoldDB" id="A0A3P8V1F7"/>
<dbReference type="SMART" id="SM00181">
    <property type="entry name" value="EGF"/>
    <property type="match status" value="4"/>
</dbReference>
<evidence type="ECO:0000256" key="5">
    <source>
        <dbReference type="ARBA" id="ARBA00022737"/>
    </source>
</evidence>
<keyword evidence="9" id="KW-0325">Glycoprotein</keyword>
<dbReference type="GO" id="GO:0045197">
    <property type="term" value="P:establishment or maintenance of epithelial cell apical/basal polarity"/>
    <property type="evidence" value="ECO:0007669"/>
    <property type="project" value="TreeGrafter"/>
</dbReference>
<dbReference type="Ensembl" id="ENSCSET00000006971.1">
    <property type="protein sequence ID" value="ENSCSEP00000006896.1"/>
    <property type="gene ID" value="ENSCSEG00000004449.1"/>
</dbReference>
<comment type="subcellular location">
    <subcellularLocation>
        <location evidence="1">Membrane</location>
        <topology evidence="1">Single-pass type I membrane protein</topology>
    </subcellularLocation>
</comment>
<dbReference type="SMART" id="SM00179">
    <property type="entry name" value="EGF_CA"/>
    <property type="match status" value="3"/>
</dbReference>
<dbReference type="Pfam" id="PF21700">
    <property type="entry name" value="EGF_DL_JAG"/>
    <property type="match status" value="1"/>
</dbReference>
<dbReference type="PANTHER" id="PTHR24049">
    <property type="entry name" value="CRUMBS FAMILY MEMBER"/>
    <property type="match status" value="1"/>
</dbReference>
<keyword evidence="5" id="KW-0677">Repeat</keyword>
<dbReference type="CDD" id="cd00054">
    <property type="entry name" value="EGF_CA"/>
    <property type="match status" value="2"/>
</dbReference>
<feature type="domain" description="EGF-like" evidence="11">
    <location>
        <begin position="151"/>
        <end position="189"/>
    </location>
</feature>
<evidence type="ECO:0000256" key="1">
    <source>
        <dbReference type="ARBA" id="ARBA00004479"/>
    </source>
</evidence>
<dbReference type="Pfam" id="PF00008">
    <property type="entry name" value="EGF"/>
    <property type="match status" value="2"/>
</dbReference>
<keyword evidence="6" id="KW-1133">Transmembrane helix</keyword>
<evidence type="ECO:0000256" key="10">
    <source>
        <dbReference type="PROSITE-ProRule" id="PRU00076"/>
    </source>
</evidence>
<dbReference type="GeneTree" id="ENSGT00940000160761"/>
<name>A0A3P8V1F7_CYNSE</name>
<dbReference type="PROSITE" id="PS00010">
    <property type="entry name" value="ASX_HYDROXYL"/>
    <property type="match status" value="1"/>
</dbReference>
<dbReference type="FunFam" id="2.10.25.10:FF:000123">
    <property type="entry name" value="Crumbs homolog 1 (Drosophila)"/>
    <property type="match status" value="1"/>
</dbReference>
<evidence type="ECO:0000256" key="9">
    <source>
        <dbReference type="ARBA" id="ARBA00023180"/>
    </source>
</evidence>
<evidence type="ECO:0000313" key="13">
    <source>
        <dbReference type="Proteomes" id="UP000265120"/>
    </source>
</evidence>
<dbReference type="PROSITE" id="PS00022">
    <property type="entry name" value="EGF_1"/>
    <property type="match status" value="3"/>
</dbReference>
<feature type="disulfide bond" evidence="10">
    <location>
        <begin position="139"/>
        <end position="148"/>
    </location>
</feature>
<proteinExistence type="predicted"/>
<dbReference type="InterPro" id="IPR000742">
    <property type="entry name" value="EGF"/>
</dbReference>
<evidence type="ECO:0000256" key="8">
    <source>
        <dbReference type="ARBA" id="ARBA00023157"/>
    </source>
</evidence>
<dbReference type="OMA" id="PGFERIC"/>
<dbReference type="FunFam" id="2.10.25.10:FF:000118">
    <property type="entry name" value="protein delta homolog 2"/>
    <property type="match status" value="2"/>
</dbReference>
<dbReference type="InterPro" id="IPR018097">
    <property type="entry name" value="EGF_Ca-bd_CS"/>
</dbReference>
<dbReference type="PROSITE" id="PS01187">
    <property type="entry name" value="EGF_CA"/>
    <property type="match status" value="1"/>
</dbReference>
<dbReference type="InterPro" id="IPR001881">
    <property type="entry name" value="EGF-like_Ca-bd_dom"/>
</dbReference>